<dbReference type="PROSITE" id="PS50206">
    <property type="entry name" value="RHODANESE_3"/>
    <property type="match status" value="1"/>
</dbReference>
<dbReference type="PANTHER" id="PTHR43031:SF1">
    <property type="entry name" value="PYRIDINE NUCLEOTIDE-DISULPHIDE OXIDOREDUCTASE"/>
    <property type="match status" value="1"/>
</dbReference>
<dbReference type="Proteomes" id="UP001451571">
    <property type="component" value="Chromosome"/>
</dbReference>
<gene>
    <name evidence="3" type="ORF">V6984_03280</name>
</gene>
<dbReference type="SUPFAM" id="SSF52821">
    <property type="entry name" value="Rhodanese/Cell cycle control phosphatase"/>
    <property type="match status" value="1"/>
</dbReference>
<dbReference type="InterPro" id="IPR001307">
    <property type="entry name" value="Thiosulphate_STrfase_CS"/>
</dbReference>
<feature type="transmembrane region" description="Helical" evidence="1">
    <location>
        <begin position="7"/>
        <end position="24"/>
    </location>
</feature>
<organism evidence="3 4">
    <name type="scientific">Kineothrix sedimenti</name>
    <dbReference type="NCBI Taxonomy" id="3123317"/>
    <lineage>
        <taxon>Bacteria</taxon>
        <taxon>Bacillati</taxon>
        <taxon>Bacillota</taxon>
        <taxon>Clostridia</taxon>
        <taxon>Lachnospirales</taxon>
        <taxon>Lachnospiraceae</taxon>
        <taxon>Kineothrix</taxon>
    </lineage>
</organism>
<name>A0ABZ3EY76_9FIRM</name>
<keyword evidence="1" id="KW-1133">Transmembrane helix</keyword>
<dbReference type="InterPro" id="IPR001763">
    <property type="entry name" value="Rhodanese-like_dom"/>
</dbReference>
<feature type="domain" description="Rhodanese" evidence="2">
    <location>
        <begin position="79"/>
        <end position="164"/>
    </location>
</feature>
<dbReference type="Gene3D" id="3.40.250.10">
    <property type="entry name" value="Rhodanese-like domain"/>
    <property type="match status" value="1"/>
</dbReference>
<dbReference type="CDD" id="cd00158">
    <property type="entry name" value="RHOD"/>
    <property type="match status" value="1"/>
</dbReference>
<evidence type="ECO:0000256" key="1">
    <source>
        <dbReference type="SAM" id="Phobius"/>
    </source>
</evidence>
<evidence type="ECO:0000313" key="4">
    <source>
        <dbReference type="Proteomes" id="UP001451571"/>
    </source>
</evidence>
<protein>
    <submittedName>
        <fullName evidence="3">Rhodanese-like domain-containing protein</fullName>
    </submittedName>
</protein>
<sequence length="165" mass="17925">MKKRTEILIIGAMAMIAIGTVIIVKQHVSVNRDGTPVSIIGGADGPTAVFIAGRISGEDKQVAEYTSITMEEAKEIFATSGDYIIMDVRRADEYSEGHIPGAINIANEDIVSTQPERLPNKNQTIYVYCRSGNRSKQASAKLTAMGYTNIIEFGGIIDWTGEVEK</sequence>
<evidence type="ECO:0000313" key="3">
    <source>
        <dbReference type="EMBL" id="XAH74800.1"/>
    </source>
</evidence>
<dbReference type="PROSITE" id="PS00380">
    <property type="entry name" value="RHODANESE_1"/>
    <property type="match status" value="1"/>
</dbReference>
<dbReference type="EMBL" id="CP146256">
    <property type="protein sequence ID" value="XAH74800.1"/>
    <property type="molecule type" value="Genomic_DNA"/>
</dbReference>
<accession>A0ABZ3EY76</accession>
<dbReference type="SMART" id="SM00450">
    <property type="entry name" value="RHOD"/>
    <property type="match status" value="1"/>
</dbReference>
<dbReference type="InterPro" id="IPR050229">
    <property type="entry name" value="GlpE_sulfurtransferase"/>
</dbReference>
<proteinExistence type="predicted"/>
<dbReference type="PANTHER" id="PTHR43031">
    <property type="entry name" value="FAD-DEPENDENT OXIDOREDUCTASE"/>
    <property type="match status" value="1"/>
</dbReference>
<keyword evidence="1" id="KW-0472">Membrane</keyword>
<reference evidence="3 4" key="1">
    <citation type="submission" date="2024-02" db="EMBL/GenBank/DDBJ databases">
        <title>Bacterial strain from lacustrine sediment.</title>
        <authorList>
            <person name="Petit C."/>
            <person name="Fadhlaoui K."/>
        </authorList>
    </citation>
    <scope>NUCLEOTIDE SEQUENCE [LARGE SCALE GENOMIC DNA]</scope>
    <source>
        <strain evidence="3 4">IPX-CK</strain>
    </source>
</reference>
<keyword evidence="4" id="KW-1185">Reference proteome</keyword>
<dbReference type="InterPro" id="IPR036873">
    <property type="entry name" value="Rhodanese-like_dom_sf"/>
</dbReference>
<dbReference type="RefSeq" id="WP_342758378.1">
    <property type="nucleotide sequence ID" value="NZ_CP146256.1"/>
</dbReference>
<dbReference type="Pfam" id="PF00581">
    <property type="entry name" value="Rhodanese"/>
    <property type="match status" value="1"/>
</dbReference>
<evidence type="ECO:0000259" key="2">
    <source>
        <dbReference type="PROSITE" id="PS50206"/>
    </source>
</evidence>
<keyword evidence="1" id="KW-0812">Transmembrane</keyword>